<dbReference type="InParanoid" id="M4BK19"/>
<accession>M4BK19</accession>
<dbReference type="HOGENOM" id="CLU_2282862_0_0_1"/>
<proteinExistence type="predicted"/>
<dbReference type="Proteomes" id="UP000011713">
    <property type="component" value="Unassembled WGS sequence"/>
</dbReference>
<reference evidence="2" key="1">
    <citation type="journal article" date="2010" name="Science">
        <title>Signatures of adaptation to obligate biotrophy in the Hyaloperonospora arabidopsidis genome.</title>
        <authorList>
            <person name="Baxter L."/>
            <person name="Tripathy S."/>
            <person name="Ishaque N."/>
            <person name="Boot N."/>
            <person name="Cabral A."/>
            <person name="Kemen E."/>
            <person name="Thines M."/>
            <person name="Ah-Fong A."/>
            <person name="Anderson R."/>
            <person name="Badejoko W."/>
            <person name="Bittner-Eddy P."/>
            <person name="Boore J.L."/>
            <person name="Chibucos M.C."/>
            <person name="Coates M."/>
            <person name="Dehal P."/>
            <person name="Delehaunty K."/>
            <person name="Dong S."/>
            <person name="Downton P."/>
            <person name="Dumas B."/>
            <person name="Fabro G."/>
            <person name="Fronick C."/>
            <person name="Fuerstenberg S.I."/>
            <person name="Fulton L."/>
            <person name="Gaulin E."/>
            <person name="Govers F."/>
            <person name="Hughes L."/>
            <person name="Humphray S."/>
            <person name="Jiang R.H."/>
            <person name="Judelson H."/>
            <person name="Kamoun S."/>
            <person name="Kyung K."/>
            <person name="Meijer H."/>
            <person name="Minx P."/>
            <person name="Morris P."/>
            <person name="Nelson J."/>
            <person name="Phuntumart V."/>
            <person name="Qutob D."/>
            <person name="Rehmany A."/>
            <person name="Rougon-Cardoso A."/>
            <person name="Ryden P."/>
            <person name="Torto-Alalibo T."/>
            <person name="Studholme D."/>
            <person name="Wang Y."/>
            <person name="Win J."/>
            <person name="Wood J."/>
            <person name="Clifton S.W."/>
            <person name="Rogers J."/>
            <person name="Van den Ackerveken G."/>
            <person name="Jones J.D."/>
            <person name="McDowell J.M."/>
            <person name="Beynon J."/>
            <person name="Tyler B.M."/>
        </authorList>
    </citation>
    <scope>NUCLEOTIDE SEQUENCE [LARGE SCALE GENOMIC DNA]</scope>
    <source>
        <strain evidence="2">Emoy2</strain>
    </source>
</reference>
<organism evidence="1 2">
    <name type="scientific">Hyaloperonospora arabidopsidis (strain Emoy2)</name>
    <name type="common">Downy mildew agent</name>
    <name type="synonym">Peronospora arabidopsidis</name>
    <dbReference type="NCBI Taxonomy" id="559515"/>
    <lineage>
        <taxon>Eukaryota</taxon>
        <taxon>Sar</taxon>
        <taxon>Stramenopiles</taxon>
        <taxon>Oomycota</taxon>
        <taxon>Peronosporomycetes</taxon>
        <taxon>Peronosporales</taxon>
        <taxon>Peronosporaceae</taxon>
        <taxon>Hyaloperonospora</taxon>
    </lineage>
</organism>
<reference evidence="1" key="2">
    <citation type="submission" date="2015-06" db="UniProtKB">
        <authorList>
            <consortium name="EnsemblProtists"/>
        </authorList>
    </citation>
    <scope>IDENTIFICATION</scope>
    <source>
        <strain evidence="1">Emoy2</strain>
    </source>
</reference>
<dbReference type="AlphaFoldDB" id="M4BK19"/>
<evidence type="ECO:0000313" key="1">
    <source>
        <dbReference type="EnsemblProtists" id="HpaP806751"/>
    </source>
</evidence>
<evidence type="ECO:0000313" key="2">
    <source>
        <dbReference type="Proteomes" id="UP000011713"/>
    </source>
</evidence>
<dbReference type="EMBL" id="JH598343">
    <property type="status" value="NOT_ANNOTATED_CDS"/>
    <property type="molecule type" value="Genomic_DNA"/>
</dbReference>
<protein>
    <submittedName>
        <fullName evidence="1">Uncharacterized protein</fullName>
    </submittedName>
</protein>
<dbReference type="EnsemblProtists" id="HpaT806751">
    <property type="protein sequence ID" value="HpaP806751"/>
    <property type="gene ID" value="HpaG806751"/>
</dbReference>
<keyword evidence="2" id="KW-1185">Reference proteome</keyword>
<dbReference type="VEuPathDB" id="FungiDB:HpaG806751"/>
<sequence length="102" mass="12090">MRATKYATKLVSQYTKLYKILQITQLAFVKCIISIKVDKFSLITKKKYPLCSSIQTLVWHTLNSYLVISQNQFYGRGRPRHQSRLWDQNLLPAYSLWLLKHI</sequence>
<name>M4BK19_HYAAE</name>